<dbReference type="GO" id="GO:0005886">
    <property type="term" value="C:plasma membrane"/>
    <property type="evidence" value="ECO:0007669"/>
    <property type="project" value="TreeGrafter"/>
</dbReference>
<dbReference type="GO" id="GO:0005524">
    <property type="term" value="F:ATP binding"/>
    <property type="evidence" value="ECO:0007669"/>
    <property type="project" value="UniProtKB-KW"/>
</dbReference>
<dbReference type="SUPFAM" id="SSF47384">
    <property type="entry name" value="Homodimeric domain of signal transducing histidine kinase"/>
    <property type="match status" value="1"/>
</dbReference>
<dbReference type="AlphaFoldDB" id="A0A4R4EEN8"/>
<sequence>MLILVVISITAAVLLLVRLLMLRRELGRITEQLLRYNEQLTGKKIDVALFDHRLEALAEQINLQSNLIVEAKAHRKRIENELRQAMANISHDIRTPLTSIFGYIQLLESESITPEEKLEYVTIVKNRTRRLQALLNDFFELSVIESLDYHLKTEKLEMTYLLSNILVGYYDSFNERNITPNIRLPKENVFVYADESAVRRVIENLLVNTIKHATGQVEIRFERQRETVDLIIVNEAKELAGSDISLLFDRFYTADRTRSTQGSGLGLSIAKSLMNKMGGTLTAEQSGEKLTMTCRWKL</sequence>
<dbReference type="SMART" id="SM00388">
    <property type="entry name" value="HisKA"/>
    <property type="match status" value="1"/>
</dbReference>
<dbReference type="InterPro" id="IPR003594">
    <property type="entry name" value="HATPase_dom"/>
</dbReference>
<dbReference type="Gene3D" id="1.10.287.130">
    <property type="match status" value="1"/>
</dbReference>
<evidence type="ECO:0000256" key="7">
    <source>
        <dbReference type="ARBA" id="ARBA00022777"/>
    </source>
</evidence>
<dbReference type="OrthoDB" id="9792991at2"/>
<name>A0A4R4EEN8_9BACL</name>
<dbReference type="PROSITE" id="PS50109">
    <property type="entry name" value="HIS_KIN"/>
    <property type="match status" value="1"/>
</dbReference>
<comment type="catalytic activity">
    <reaction evidence="1">
        <text>ATP + protein L-histidine = ADP + protein N-phospho-L-histidine.</text>
        <dbReference type="EC" id="2.7.13.3"/>
    </reaction>
</comment>
<dbReference type="GO" id="GO:0000155">
    <property type="term" value="F:phosphorelay sensor kinase activity"/>
    <property type="evidence" value="ECO:0007669"/>
    <property type="project" value="InterPro"/>
</dbReference>
<comment type="caution">
    <text evidence="11">The sequence shown here is derived from an EMBL/GenBank/DDBJ whole genome shotgun (WGS) entry which is preliminary data.</text>
</comment>
<feature type="domain" description="Histidine kinase" evidence="10">
    <location>
        <begin position="88"/>
        <end position="298"/>
    </location>
</feature>
<dbReference type="InterPro" id="IPR050351">
    <property type="entry name" value="BphY/WalK/GraS-like"/>
</dbReference>
<dbReference type="InterPro" id="IPR008358">
    <property type="entry name" value="Sig_transdc_His_kin/Pase_MprB"/>
</dbReference>
<keyword evidence="9" id="KW-0902">Two-component regulatory system</keyword>
<keyword evidence="6" id="KW-0547">Nucleotide-binding</keyword>
<evidence type="ECO:0000256" key="5">
    <source>
        <dbReference type="ARBA" id="ARBA00022679"/>
    </source>
</evidence>
<evidence type="ECO:0000256" key="4">
    <source>
        <dbReference type="ARBA" id="ARBA00022553"/>
    </source>
</evidence>
<dbReference type="SMART" id="SM00387">
    <property type="entry name" value="HATPase_c"/>
    <property type="match status" value="1"/>
</dbReference>
<dbReference type="InterPro" id="IPR003661">
    <property type="entry name" value="HisK_dim/P_dom"/>
</dbReference>
<dbReference type="Gene3D" id="3.30.565.10">
    <property type="entry name" value="Histidine kinase-like ATPase, C-terminal domain"/>
    <property type="match status" value="1"/>
</dbReference>
<dbReference type="InterPro" id="IPR036097">
    <property type="entry name" value="HisK_dim/P_sf"/>
</dbReference>
<dbReference type="EC" id="2.7.13.3" evidence="3"/>
<evidence type="ECO:0000256" key="1">
    <source>
        <dbReference type="ARBA" id="ARBA00000085"/>
    </source>
</evidence>
<dbReference type="EMBL" id="SKFG01000012">
    <property type="protein sequence ID" value="TCZ76538.1"/>
    <property type="molecule type" value="Genomic_DNA"/>
</dbReference>
<dbReference type="PRINTS" id="PR01780">
    <property type="entry name" value="LANTIREGPROT"/>
</dbReference>
<keyword evidence="12" id="KW-1185">Reference proteome</keyword>
<evidence type="ECO:0000259" key="10">
    <source>
        <dbReference type="PROSITE" id="PS50109"/>
    </source>
</evidence>
<evidence type="ECO:0000256" key="2">
    <source>
        <dbReference type="ARBA" id="ARBA00004370"/>
    </source>
</evidence>
<evidence type="ECO:0000313" key="11">
    <source>
        <dbReference type="EMBL" id="TCZ76538.1"/>
    </source>
</evidence>
<keyword evidence="8" id="KW-0067">ATP-binding</keyword>
<dbReference type="GO" id="GO:0004721">
    <property type="term" value="F:phosphoprotein phosphatase activity"/>
    <property type="evidence" value="ECO:0007669"/>
    <property type="project" value="TreeGrafter"/>
</dbReference>
<dbReference type="Pfam" id="PF00512">
    <property type="entry name" value="HisKA"/>
    <property type="match status" value="1"/>
</dbReference>
<keyword evidence="7 11" id="KW-0418">Kinase</keyword>
<dbReference type="InterPro" id="IPR005467">
    <property type="entry name" value="His_kinase_dom"/>
</dbReference>
<evidence type="ECO:0000256" key="8">
    <source>
        <dbReference type="ARBA" id="ARBA00022840"/>
    </source>
</evidence>
<dbReference type="Proteomes" id="UP000295418">
    <property type="component" value="Unassembled WGS sequence"/>
</dbReference>
<dbReference type="InterPro" id="IPR036890">
    <property type="entry name" value="HATPase_C_sf"/>
</dbReference>
<keyword evidence="4" id="KW-0597">Phosphoprotein</keyword>
<dbReference type="PANTHER" id="PTHR45453:SF1">
    <property type="entry name" value="PHOSPHATE REGULON SENSOR PROTEIN PHOR"/>
    <property type="match status" value="1"/>
</dbReference>
<protein>
    <recommendedName>
        <fullName evidence="3">histidine kinase</fullName>
        <ecNumber evidence="3">2.7.13.3</ecNumber>
    </recommendedName>
</protein>
<keyword evidence="5" id="KW-0808">Transferase</keyword>
<organism evidence="11 12">
    <name type="scientific">Paenibacillus albiflavus</name>
    <dbReference type="NCBI Taxonomy" id="2545760"/>
    <lineage>
        <taxon>Bacteria</taxon>
        <taxon>Bacillati</taxon>
        <taxon>Bacillota</taxon>
        <taxon>Bacilli</taxon>
        <taxon>Bacillales</taxon>
        <taxon>Paenibacillaceae</taxon>
        <taxon>Paenibacillus</taxon>
    </lineage>
</organism>
<evidence type="ECO:0000256" key="6">
    <source>
        <dbReference type="ARBA" id="ARBA00022741"/>
    </source>
</evidence>
<dbReference type="RefSeq" id="WP_132418511.1">
    <property type="nucleotide sequence ID" value="NZ_SKFG01000012.1"/>
</dbReference>
<gene>
    <name evidence="11" type="ORF">E0485_13120</name>
</gene>
<dbReference type="GO" id="GO:0016036">
    <property type="term" value="P:cellular response to phosphate starvation"/>
    <property type="evidence" value="ECO:0007669"/>
    <property type="project" value="TreeGrafter"/>
</dbReference>
<dbReference type="Pfam" id="PF02518">
    <property type="entry name" value="HATPase_c"/>
    <property type="match status" value="1"/>
</dbReference>
<comment type="subcellular location">
    <subcellularLocation>
        <location evidence="2">Membrane</location>
    </subcellularLocation>
</comment>
<dbReference type="PANTHER" id="PTHR45453">
    <property type="entry name" value="PHOSPHATE REGULON SENSOR PROTEIN PHOR"/>
    <property type="match status" value="1"/>
</dbReference>
<dbReference type="SUPFAM" id="SSF55874">
    <property type="entry name" value="ATPase domain of HSP90 chaperone/DNA topoisomerase II/histidine kinase"/>
    <property type="match status" value="1"/>
</dbReference>
<reference evidence="11 12" key="1">
    <citation type="submission" date="2019-03" db="EMBL/GenBank/DDBJ databases">
        <authorList>
            <person name="Kim M.K.M."/>
        </authorList>
    </citation>
    <scope>NUCLEOTIDE SEQUENCE [LARGE SCALE GENOMIC DNA]</scope>
    <source>
        <strain evidence="11 12">18JY21-1</strain>
    </source>
</reference>
<dbReference type="CDD" id="cd00075">
    <property type="entry name" value="HATPase"/>
    <property type="match status" value="1"/>
</dbReference>
<evidence type="ECO:0000313" key="12">
    <source>
        <dbReference type="Proteomes" id="UP000295418"/>
    </source>
</evidence>
<accession>A0A4R4EEN8</accession>
<dbReference type="CDD" id="cd00082">
    <property type="entry name" value="HisKA"/>
    <property type="match status" value="1"/>
</dbReference>
<evidence type="ECO:0000256" key="9">
    <source>
        <dbReference type="ARBA" id="ARBA00023012"/>
    </source>
</evidence>
<evidence type="ECO:0000256" key="3">
    <source>
        <dbReference type="ARBA" id="ARBA00012438"/>
    </source>
</evidence>
<proteinExistence type="predicted"/>